<dbReference type="Proteomes" id="UP000235145">
    <property type="component" value="Unassembled WGS sequence"/>
</dbReference>
<comment type="pathway">
    <text evidence="2">Carbohydrate degradation; glycolysis; pyruvate from D-glyceraldehyde 3-phosphate: step 5/5.</text>
</comment>
<dbReference type="SUPFAM" id="SSF51621">
    <property type="entry name" value="Phosphoenolpyruvate/pyruvate domain"/>
    <property type="match status" value="1"/>
</dbReference>
<keyword evidence="9" id="KW-0067">ATP-binding</keyword>
<protein>
    <recommendedName>
        <fullName evidence="4">pyruvate kinase</fullName>
        <ecNumber evidence="4">2.7.1.40</ecNumber>
    </recommendedName>
</protein>
<dbReference type="GO" id="GO:0004743">
    <property type="term" value="F:pyruvate kinase activity"/>
    <property type="evidence" value="ECO:0007669"/>
    <property type="project" value="UniProtKB-EC"/>
</dbReference>
<keyword evidence="8" id="KW-0418">Kinase</keyword>
<evidence type="ECO:0000313" key="14">
    <source>
        <dbReference type="EMBL" id="KAJ0195021.1"/>
    </source>
</evidence>
<dbReference type="InterPro" id="IPR015793">
    <property type="entry name" value="Pyrv_Knase_brl"/>
</dbReference>
<gene>
    <name evidence="14" type="ORF">LSAT_V11C700348590</name>
</gene>
<dbReference type="EC" id="2.7.1.40" evidence="4"/>
<keyword evidence="10" id="KW-0460">Magnesium</keyword>
<dbReference type="InterPro" id="IPR015806">
    <property type="entry name" value="Pyrv_Knase_insert_dom_sf"/>
</dbReference>
<dbReference type="PANTHER" id="PTHR11817">
    <property type="entry name" value="PYRUVATE KINASE"/>
    <property type="match status" value="1"/>
</dbReference>
<feature type="domain" description="Pyruvate kinase barrel" evidence="13">
    <location>
        <begin position="10"/>
        <end position="112"/>
    </location>
</feature>
<dbReference type="GO" id="GO:0030955">
    <property type="term" value="F:potassium ion binding"/>
    <property type="evidence" value="ECO:0007669"/>
    <property type="project" value="InterPro"/>
</dbReference>
<dbReference type="InterPro" id="IPR001697">
    <property type="entry name" value="Pyr_Knase"/>
</dbReference>
<evidence type="ECO:0000256" key="12">
    <source>
        <dbReference type="ARBA" id="ARBA00023317"/>
    </source>
</evidence>
<evidence type="ECO:0000256" key="9">
    <source>
        <dbReference type="ARBA" id="ARBA00022840"/>
    </source>
</evidence>
<dbReference type="EMBL" id="NBSK02000007">
    <property type="protein sequence ID" value="KAJ0195021.1"/>
    <property type="molecule type" value="Genomic_DNA"/>
</dbReference>
<evidence type="ECO:0000256" key="10">
    <source>
        <dbReference type="ARBA" id="ARBA00022842"/>
    </source>
</evidence>
<dbReference type="Gene3D" id="3.20.20.60">
    <property type="entry name" value="Phosphoenolpyruvate-binding domains"/>
    <property type="match status" value="1"/>
</dbReference>
<keyword evidence="12" id="KW-0670">Pyruvate</keyword>
<evidence type="ECO:0000256" key="2">
    <source>
        <dbReference type="ARBA" id="ARBA00004997"/>
    </source>
</evidence>
<evidence type="ECO:0000256" key="7">
    <source>
        <dbReference type="ARBA" id="ARBA00022741"/>
    </source>
</evidence>
<comment type="caution">
    <text evidence="14">The sequence shown here is derived from an EMBL/GenBank/DDBJ whole genome shotgun (WGS) entry which is preliminary data.</text>
</comment>
<dbReference type="InterPro" id="IPR040442">
    <property type="entry name" value="Pyrv_kinase-like_dom_sf"/>
</dbReference>
<evidence type="ECO:0000256" key="8">
    <source>
        <dbReference type="ARBA" id="ARBA00022777"/>
    </source>
</evidence>
<sequence>MSHGDHASHETGKNVAHLNVSHGDHASHQNTIDIVKEYNAQFNEKVIAIMLDTKGLEVRSGDVAKPILLRVSTNNILSVNYDGFINDVEPGDILLVDGKITSFPLLKKIQLKKFIKCYIDICWISV</sequence>
<evidence type="ECO:0000256" key="11">
    <source>
        <dbReference type="ARBA" id="ARBA00023152"/>
    </source>
</evidence>
<dbReference type="Pfam" id="PF00224">
    <property type="entry name" value="PK"/>
    <property type="match status" value="1"/>
</dbReference>
<accession>A0A9R1X0X1</accession>
<dbReference type="Gene3D" id="2.40.33.10">
    <property type="entry name" value="PK beta-barrel domain-like"/>
    <property type="match status" value="1"/>
</dbReference>
<evidence type="ECO:0000256" key="6">
    <source>
        <dbReference type="ARBA" id="ARBA00022723"/>
    </source>
</evidence>
<dbReference type="AlphaFoldDB" id="A0A9R1X0X1"/>
<keyword evidence="11" id="KW-0324">Glycolysis</keyword>
<name>A0A9R1X0X1_LACSA</name>
<dbReference type="GO" id="GO:0005524">
    <property type="term" value="F:ATP binding"/>
    <property type="evidence" value="ECO:0007669"/>
    <property type="project" value="UniProtKB-KW"/>
</dbReference>
<reference evidence="14 15" key="1">
    <citation type="journal article" date="2017" name="Nat. Commun.">
        <title>Genome assembly with in vitro proximity ligation data and whole-genome triplication in lettuce.</title>
        <authorList>
            <person name="Reyes-Chin-Wo S."/>
            <person name="Wang Z."/>
            <person name="Yang X."/>
            <person name="Kozik A."/>
            <person name="Arikit S."/>
            <person name="Song C."/>
            <person name="Xia L."/>
            <person name="Froenicke L."/>
            <person name="Lavelle D.O."/>
            <person name="Truco M.J."/>
            <person name="Xia R."/>
            <person name="Zhu S."/>
            <person name="Xu C."/>
            <person name="Xu H."/>
            <person name="Xu X."/>
            <person name="Cox K."/>
            <person name="Korf I."/>
            <person name="Meyers B.C."/>
            <person name="Michelmore R.W."/>
        </authorList>
    </citation>
    <scope>NUCLEOTIDE SEQUENCE [LARGE SCALE GENOMIC DNA]</scope>
    <source>
        <strain evidence="15">cv. Salinas</strain>
        <tissue evidence="14">Seedlings</tissue>
    </source>
</reference>
<evidence type="ECO:0000259" key="13">
    <source>
        <dbReference type="Pfam" id="PF00224"/>
    </source>
</evidence>
<evidence type="ECO:0000256" key="4">
    <source>
        <dbReference type="ARBA" id="ARBA00012142"/>
    </source>
</evidence>
<evidence type="ECO:0000256" key="3">
    <source>
        <dbReference type="ARBA" id="ARBA00008663"/>
    </source>
</evidence>
<comment type="similarity">
    <text evidence="3">Belongs to the pyruvate kinase family.</text>
</comment>
<keyword evidence="5" id="KW-0808">Transferase</keyword>
<keyword evidence="7" id="KW-0547">Nucleotide-binding</keyword>
<dbReference type="InterPro" id="IPR015813">
    <property type="entry name" value="Pyrv/PenolPyrv_kinase-like_dom"/>
</dbReference>
<organism evidence="14 15">
    <name type="scientific">Lactuca sativa</name>
    <name type="common">Garden lettuce</name>
    <dbReference type="NCBI Taxonomy" id="4236"/>
    <lineage>
        <taxon>Eukaryota</taxon>
        <taxon>Viridiplantae</taxon>
        <taxon>Streptophyta</taxon>
        <taxon>Embryophyta</taxon>
        <taxon>Tracheophyta</taxon>
        <taxon>Spermatophyta</taxon>
        <taxon>Magnoliopsida</taxon>
        <taxon>eudicotyledons</taxon>
        <taxon>Gunneridae</taxon>
        <taxon>Pentapetalae</taxon>
        <taxon>asterids</taxon>
        <taxon>campanulids</taxon>
        <taxon>Asterales</taxon>
        <taxon>Asteraceae</taxon>
        <taxon>Cichorioideae</taxon>
        <taxon>Cichorieae</taxon>
        <taxon>Lactucinae</taxon>
        <taxon>Lactuca</taxon>
    </lineage>
</organism>
<proteinExistence type="inferred from homology"/>
<keyword evidence="6" id="KW-0479">Metal-binding</keyword>
<evidence type="ECO:0000313" key="15">
    <source>
        <dbReference type="Proteomes" id="UP000235145"/>
    </source>
</evidence>
<dbReference type="GO" id="GO:0016301">
    <property type="term" value="F:kinase activity"/>
    <property type="evidence" value="ECO:0007669"/>
    <property type="project" value="UniProtKB-KW"/>
</dbReference>
<evidence type="ECO:0000256" key="5">
    <source>
        <dbReference type="ARBA" id="ARBA00022679"/>
    </source>
</evidence>
<dbReference type="GO" id="GO:0000287">
    <property type="term" value="F:magnesium ion binding"/>
    <property type="evidence" value="ECO:0007669"/>
    <property type="project" value="InterPro"/>
</dbReference>
<comment type="cofactor">
    <cofactor evidence="1">
        <name>K(+)</name>
        <dbReference type="ChEBI" id="CHEBI:29103"/>
    </cofactor>
</comment>
<evidence type="ECO:0000256" key="1">
    <source>
        <dbReference type="ARBA" id="ARBA00001958"/>
    </source>
</evidence>
<keyword evidence="15" id="KW-1185">Reference proteome</keyword>